<accession>A0ABU4BNS3</accession>
<dbReference type="PANTHER" id="PTHR21666">
    <property type="entry name" value="PEPTIDASE-RELATED"/>
    <property type="match status" value="1"/>
</dbReference>
<dbReference type="InterPro" id="IPR011055">
    <property type="entry name" value="Dup_hybrid_motif"/>
</dbReference>
<dbReference type="Gene3D" id="2.70.70.10">
    <property type="entry name" value="Glucose Permease (Domain IIA)"/>
    <property type="match status" value="1"/>
</dbReference>
<dbReference type="InterPro" id="IPR050570">
    <property type="entry name" value="Cell_wall_metabolism_enzyme"/>
</dbReference>
<dbReference type="Proteomes" id="UP001185927">
    <property type="component" value="Unassembled WGS sequence"/>
</dbReference>
<gene>
    <name evidence="3" type="ORF">R3Q16_03740</name>
</gene>
<comment type="caution">
    <text evidence="3">The sequence shown here is derived from an EMBL/GenBank/DDBJ whole genome shotgun (WGS) entry which is preliminary data.</text>
</comment>
<feature type="domain" description="M23ase beta-sheet core" evidence="2">
    <location>
        <begin position="78"/>
        <end position="172"/>
    </location>
</feature>
<protein>
    <submittedName>
        <fullName evidence="3">Peptidoglycan DD-metalloendopeptidase family protein</fullName>
    </submittedName>
</protein>
<dbReference type="Pfam" id="PF01551">
    <property type="entry name" value="Peptidase_M23"/>
    <property type="match status" value="1"/>
</dbReference>
<dbReference type="EMBL" id="JAWLKB010000001">
    <property type="protein sequence ID" value="MDV6265703.1"/>
    <property type="molecule type" value="Genomic_DNA"/>
</dbReference>
<organism evidence="3 4">
    <name type="scientific">Rhodococcus globerulus</name>
    <dbReference type="NCBI Taxonomy" id="33008"/>
    <lineage>
        <taxon>Bacteria</taxon>
        <taxon>Bacillati</taxon>
        <taxon>Actinomycetota</taxon>
        <taxon>Actinomycetes</taxon>
        <taxon>Mycobacteriales</taxon>
        <taxon>Nocardiaceae</taxon>
        <taxon>Rhodococcus</taxon>
    </lineage>
</organism>
<evidence type="ECO:0000313" key="4">
    <source>
        <dbReference type="Proteomes" id="UP001185927"/>
    </source>
</evidence>
<evidence type="ECO:0000259" key="2">
    <source>
        <dbReference type="Pfam" id="PF01551"/>
    </source>
</evidence>
<reference evidence="3 4" key="1">
    <citation type="submission" date="2023-10" db="EMBL/GenBank/DDBJ databases">
        <title>Development of a sustainable strategy for remediation of hydrocarbon-contaminated territories based on the waste exchange concept.</title>
        <authorList>
            <person name="Krivoruchko A."/>
        </authorList>
    </citation>
    <scope>NUCLEOTIDE SEQUENCE [LARGE SCALE GENOMIC DNA]</scope>
    <source>
        <strain evidence="3 4">IEGM 1203</strain>
    </source>
</reference>
<dbReference type="InterPro" id="IPR016047">
    <property type="entry name" value="M23ase_b-sheet_dom"/>
</dbReference>
<sequence>MENHPDLHLHGERAVQAEVMPLVNSIRRTILVLCGVTAVTIGAGPTLADAADRFDWPLMPRPRVERTFDNPEKNWLPGHRGVDLAGSTGQAVVAAGPGVVVFAGQVAGKPVVSIDHIGGLRTTYEPVTAVVSAGDRVGLGTVIGTLEPGHEGCAVAACLHWGLRRDRTYLDPLGLIHDRPLRLKPLGR</sequence>
<dbReference type="PANTHER" id="PTHR21666:SF289">
    <property type="entry name" value="L-ALA--D-GLU ENDOPEPTIDASE"/>
    <property type="match status" value="1"/>
</dbReference>
<name>A0ABU4BNS3_RHOGO</name>
<dbReference type="SUPFAM" id="SSF51261">
    <property type="entry name" value="Duplicated hybrid motif"/>
    <property type="match status" value="1"/>
</dbReference>
<evidence type="ECO:0000256" key="1">
    <source>
        <dbReference type="ARBA" id="ARBA00022729"/>
    </source>
</evidence>
<proteinExistence type="predicted"/>
<evidence type="ECO:0000313" key="3">
    <source>
        <dbReference type="EMBL" id="MDV6265703.1"/>
    </source>
</evidence>
<keyword evidence="1" id="KW-0732">Signal</keyword>
<keyword evidence="4" id="KW-1185">Reference proteome</keyword>